<sequence>MARDRRRAAAKRQLDTGPPPDIASQPTNGCIPHKPYKRVGSLLPSARNVPCPMESSDGPDAIPDATQNGEPREQFAELFECWLAERKLHLQALRAAASAPRPETPDEEAEEERRLTLLVRRVLGHCEYYYRAKAASAKRDVTPMFSPTWTSSSENLFLWVGGWRPSVAFHLIYSKSGIQLESQLAKVIRGASTRDLADLSQGQLKRIDELQRRTIRIEKEISEEEARTQEGVADKQMVLLSHVLREMGRDGKAAEMMEPAMQDKRAGMERVLERADALRQETLKGVVEILRPMQTIHFLITAAELRLRVREYGMKKDAEKGTASSG</sequence>
<dbReference type="PANTHER" id="PTHR46354">
    <property type="entry name" value="DOG1 DOMAIN-CONTAINING PROTEIN"/>
    <property type="match status" value="1"/>
</dbReference>
<dbReference type="InterPro" id="IPR051886">
    <property type="entry name" value="Seed_Dev/Stress_Resp_Reg"/>
</dbReference>
<dbReference type="RefSeq" id="XP_008793320.3">
    <property type="nucleotide sequence ID" value="XM_008795098.4"/>
</dbReference>
<dbReference type="KEGG" id="pda:103709645"/>
<dbReference type="InterPro" id="IPR025422">
    <property type="entry name" value="TGA_domain"/>
</dbReference>
<gene>
    <name evidence="4" type="primary">LOC103709645</name>
</gene>
<feature type="region of interest" description="Disordered" evidence="1">
    <location>
        <begin position="42"/>
        <end position="61"/>
    </location>
</feature>
<dbReference type="GO" id="GO:0043565">
    <property type="term" value="F:sequence-specific DNA binding"/>
    <property type="evidence" value="ECO:0007669"/>
    <property type="project" value="InterPro"/>
</dbReference>
<keyword evidence="3" id="KW-1185">Reference proteome</keyword>
<organism evidence="3 4">
    <name type="scientific">Phoenix dactylifera</name>
    <name type="common">Date palm</name>
    <dbReference type="NCBI Taxonomy" id="42345"/>
    <lineage>
        <taxon>Eukaryota</taxon>
        <taxon>Viridiplantae</taxon>
        <taxon>Streptophyta</taxon>
        <taxon>Embryophyta</taxon>
        <taxon>Tracheophyta</taxon>
        <taxon>Spermatophyta</taxon>
        <taxon>Magnoliopsida</taxon>
        <taxon>Liliopsida</taxon>
        <taxon>Arecaceae</taxon>
        <taxon>Coryphoideae</taxon>
        <taxon>Phoeniceae</taxon>
        <taxon>Phoenix</taxon>
    </lineage>
</organism>
<feature type="compositionally biased region" description="Basic residues" evidence="1">
    <location>
        <begin position="1"/>
        <end position="10"/>
    </location>
</feature>
<evidence type="ECO:0000259" key="2">
    <source>
        <dbReference type="PROSITE" id="PS51806"/>
    </source>
</evidence>
<evidence type="ECO:0000256" key="1">
    <source>
        <dbReference type="SAM" id="MobiDB-lite"/>
    </source>
</evidence>
<dbReference type="GeneID" id="103709645"/>
<feature type="region of interest" description="Disordered" evidence="1">
    <location>
        <begin position="1"/>
        <end position="36"/>
    </location>
</feature>
<dbReference type="Pfam" id="PF14144">
    <property type="entry name" value="DOG1"/>
    <property type="match status" value="1"/>
</dbReference>
<dbReference type="OrthoDB" id="542841at2759"/>
<protein>
    <submittedName>
        <fullName evidence="4">Protein DOG1-like 4</fullName>
    </submittedName>
</protein>
<dbReference type="Proteomes" id="UP000228380">
    <property type="component" value="Chromosome 3"/>
</dbReference>
<proteinExistence type="predicted"/>
<evidence type="ECO:0000313" key="3">
    <source>
        <dbReference type="Proteomes" id="UP000228380"/>
    </source>
</evidence>
<name>A0A8B7C7L5_PHODC</name>
<reference evidence="4" key="2">
    <citation type="submission" date="2025-08" db="UniProtKB">
        <authorList>
            <consortium name="RefSeq"/>
        </authorList>
    </citation>
    <scope>IDENTIFICATION</scope>
    <source>
        <tissue evidence="4">Young leaves</tissue>
    </source>
</reference>
<reference evidence="3" key="1">
    <citation type="journal article" date="2019" name="Nat. Commun.">
        <title>Genome-wide association mapping of date palm fruit traits.</title>
        <authorList>
            <person name="Hazzouri K.M."/>
            <person name="Gros-Balthazard M."/>
            <person name="Flowers J.M."/>
            <person name="Copetti D."/>
            <person name="Lemansour A."/>
            <person name="Lebrun M."/>
            <person name="Masmoudi K."/>
            <person name="Ferrand S."/>
            <person name="Dhar M.I."/>
            <person name="Fresquez Z.A."/>
            <person name="Rosas U."/>
            <person name="Zhang J."/>
            <person name="Talag J."/>
            <person name="Lee S."/>
            <person name="Kudrna D."/>
            <person name="Powell R.F."/>
            <person name="Leitch I.J."/>
            <person name="Krueger R.R."/>
            <person name="Wing R.A."/>
            <person name="Amiri K.M.A."/>
            <person name="Purugganan M.D."/>
        </authorList>
    </citation>
    <scope>NUCLEOTIDE SEQUENCE [LARGE SCALE GENOMIC DNA]</scope>
    <source>
        <strain evidence="3">cv. Khalas</strain>
    </source>
</reference>
<dbReference type="GO" id="GO:0006351">
    <property type="term" value="P:DNA-templated transcription"/>
    <property type="evidence" value="ECO:0007669"/>
    <property type="project" value="InterPro"/>
</dbReference>
<dbReference type="AlphaFoldDB" id="A0A8B7C7L5"/>
<dbReference type="PROSITE" id="PS51806">
    <property type="entry name" value="DOG1"/>
    <property type="match status" value="1"/>
</dbReference>
<feature type="domain" description="DOG1" evidence="2">
    <location>
        <begin position="72"/>
        <end position="319"/>
    </location>
</feature>
<dbReference type="PANTHER" id="PTHR46354:SF4">
    <property type="entry name" value="PROTEIN DOG1-LIKE 3"/>
    <property type="match status" value="1"/>
</dbReference>
<accession>A0A8B7C7L5</accession>
<evidence type="ECO:0000313" key="4">
    <source>
        <dbReference type="RefSeq" id="XP_008793320.3"/>
    </source>
</evidence>